<dbReference type="RefSeq" id="WP_085850693.1">
    <property type="nucleotide sequence ID" value="NZ_FNZV01000018.1"/>
</dbReference>
<evidence type="ECO:0000256" key="1">
    <source>
        <dbReference type="ARBA" id="ARBA00008061"/>
    </source>
</evidence>
<dbReference type="EC" id="3.2.1.-" evidence="6"/>
<dbReference type="GO" id="GO:0004135">
    <property type="term" value="F:amylo-alpha-1,6-glucosidase activity"/>
    <property type="evidence" value="ECO:0007669"/>
    <property type="project" value="InterPro"/>
</dbReference>
<dbReference type="SUPFAM" id="SSF51011">
    <property type="entry name" value="Glycosyl hydrolase domain"/>
    <property type="match status" value="1"/>
</dbReference>
<evidence type="ECO:0000259" key="5">
    <source>
        <dbReference type="SMART" id="SM00642"/>
    </source>
</evidence>
<dbReference type="EMBL" id="FWFW01000017">
    <property type="protein sequence ID" value="SLN68291.1"/>
    <property type="molecule type" value="Genomic_DNA"/>
</dbReference>
<dbReference type="OrthoDB" id="3236218at2"/>
<feature type="region of interest" description="Disordered" evidence="4">
    <location>
        <begin position="479"/>
        <end position="504"/>
    </location>
</feature>
<dbReference type="Gene3D" id="2.60.40.1180">
    <property type="entry name" value="Golgi alpha-mannosidase II"/>
    <property type="match status" value="1"/>
</dbReference>
<dbReference type="AlphaFoldDB" id="A0A1Y5TNQ7"/>
<dbReference type="CDD" id="cd02856">
    <property type="entry name" value="E_set_GDE_Isoamylase_N"/>
    <property type="match status" value="1"/>
</dbReference>
<name>A0A1Y5TNQ7_9RHOB</name>
<dbReference type="InterPro" id="IPR004193">
    <property type="entry name" value="Glyco_hydro_13_N"/>
</dbReference>
<evidence type="ECO:0000313" key="6">
    <source>
        <dbReference type="EMBL" id="SLN68291.1"/>
    </source>
</evidence>
<organism evidence="6 7">
    <name type="scientific">Pacificibacter marinus</name>
    <dbReference type="NCBI Taxonomy" id="658057"/>
    <lineage>
        <taxon>Bacteria</taxon>
        <taxon>Pseudomonadati</taxon>
        <taxon>Pseudomonadota</taxon>
        <taxon>Alphaproteobacteria</taxon>
        <taxon>Rhodobacterales</taxon>
        <taxon>Roseobacteraceae</taxon>
        <taxon>Pacificibacter</taxon>
    </lineage>
</organism>
<dbReference type="NCBIfam" id="TIGR02100">
    <property type="entry name" value="glgX_debranch"/>
    <property type="match status" value="1"/>
</dbReference>
<feature type="compositionally biased region" description="Basic and acidic residues" evidence="4">
    <location>
        <begin position="479"/>
        <end position="495"/>
    </location>
</feature>
<evidence type="ECO:0000256" key="4">
    <source>
        <dbReference type="SAM" id="MobiDB-lite"/>
    </source>
</evidence>
<dbReference type="InterPro" id="IPR013783">
    <property type="entry name" value="Ig-like_fold"/>
</dbReference>
<dbReference type="Proteomes" id="UP000193307">
    <property type="component" value="Unassembled WGS sequence"/>
</dbReference>
<evidence type="ECO:0000256" key="2">
    <source>
        <dbReference type="ARBA" id="ARBA00022801"/>
    </source>
</evidence>
<dbReference type="Gene3D" id="2.60.40.10">
    <property type="entry name" value="Immunoglobulins"/>
    <property type="match status" value="1"/>
</dbReference>
<dbReference type="Gene3D" id="3.20.20.80">
    <property type="entry name" value="Glycosidases"/>
    <property type="match status" value="1"/>
</dbReference>
<dbReference type="PANTHER" id="PTHR43002">
    <property type="entry name" value="GLYCOGEN DEBRANCHING ENZYME"/>
    <property type="match status" value="1"/>
</dbReference>
<dbReference type="InterPro" id="IPR013780">
    <property type="entry name" value="Glyco_hydro_b"/>
</dbReference>
<sequence length="709" mass="79437">MIFDLKHDLPTKLKNHSLSAGRPDPIGATFDGQGVNFAVFSEHAEKVELCLFSQDGSTEIARIPLLERHGDVWHIYVAGLTPGTSYGYRVHGAYEPEQGHRFNPNKLLLDPYAKRLSGALDWNDAIMGYTIGAKTKDLSFDPRDSAPYVPRSIVVDPSFQWGDDRSPETSPSETVIYEAHVKGMTAEFPGLDDTQRGHFLGMSSEPVLEYLTKLGVTTVQLMPVHAFLDDKFLLEEKLTNYWGYQSIGFFAPEPRYMTKRGIWEFQTMVRRFHSAGIEVILDVVYNHSGEGNEFGPTLSFKGLDNKSYYRLAENERHYINDTGTGNTLNVRHPMVLRMIMDSLRYWVEVMHVDGFRFDLATVLGREAEGFNRKGGFLDALGQDPVLGKVKLIAEPWDLGPGGYQLGNWPHPFLEYNDKFRDDLRKFWRGDEGMMANLGKRLLGSAMTFDHSGRAATSSINFVTCHDGMTLRDVVSYDGKHNDANGEDNRDGKDDNYSDNMGFEGATDAPNVNAIRAQRQRNLLACSFLSQGTPMILAGDEIGNTQNGNNNTFGQDNPIGWVNWADADEHLLAFVQKLTKLRRDHNVLRQKRFLHSRPRLKDGKPDVFWRMPDGTPPTSEEWESTQTKTMCTEIRTSFGTPEYRASDDVLFLVINNDGDTNVTLPPCGDTKTWELILDTSAPDAGAQCVAGTTTLVRAASVCVFAQMPIA</sequence>
<keyword evidence="2 6" id="KW-0378">Hydrolase</keyword>
<dbReference type="InterPro" id="IPR011837">
    <property type="entry name" value="Glycogen_debranch_GlgX"/>
</dbReference>
<gene>
    <name evidence="6" type="primary">glgX</name>
    <name evidence="6" type="ORF">PAM7971_03623</name>
</gene>
<feature type="region of interest" description="Disordered" evidence="4">
    <location>
        <begin position="604"/>
        <end position="624"/>
    </location>
</feature>
<comment type="similarity">
    <text evidence="1">Belongs to the glycosyl hydrolase 13 family.</text>
</comment>
<dbReference type="SUPFAM" id="SSF51445">
    <property type="entry name" value="(Trans)glycosidases"/>
    <property type="match status" value="1"/>
</dbReference>
<protein>
    <submittedName>
        <fullName evidence="6">Glycogen debranching enzyme</fullName>
        <ecNumber evidence="6">3.2.1.-</ecNumber>
    </submittedName>
</protein>
<dbReference type="GO" id="GO:0005980">
    <property type="term" value="P:glycogen catabolic process"/>
    <property type="evidence" value="ECO:0007669"/>
    <property type="project" value="InterPro"/>
</dbReference>
<feature type="domain" description="Glycosyl hydrolase family 13 catalytic" evidence="5">
    <location>
        <begin position="152"/>
        <end position="581"/>
    </location>
</feature>
<proteinExistence type="inferred from homology"/>
<dbReference type="Pfam" id="PF00128">
    <property type="entry name" value="Alpha-amylase"/>
    <property type="match status" value="1"/>
</dbReference>
<dbReference type="Pfam" id="PF02922">
    <property type="entry name" value="CBM_48"/>
    <property type="match status" value="1"/>
</dbReference>
<dbReference type="InterPro" id="IPR014756">
    <property type="entry name" value="Ig_E-set"/>
</dbReference>
<dbReference type="SMART" id="SM00642">
    <property type="entry name" value="Aamy"/>
    <property type="match status" value="1"/>
</dbReference>
<accession>A0A1Y5TNQ7</accession>
<dbReference type="SUPFAM" id="SSF81296">
    <property type="entry name" value="E set domains"/>
    <property type="match status" value="1"/>
</dbReference>
<dbReference type="InterPro" id="IPR044505">
    <property type="entry name" value="GlgX_Isoamylase_N_E_set"/>
</dbReference>
<dbReference type="InterPro" id="IPR006047">
    <property type="entry name" value="GH13_cat_dom"/>
</dbReference>
<keyword evidence="7" id="KW-1185">Reference proteome</keyword>
<reference evidence="6 7" key="1">
    <citation type="submission" date="2017-03" db="EMBL/GenBank/DDBJ databases">
        <authorList>
            <person name="Afonso C.L."/>
            <person name="Miller P.J."/>
            <person name="Scott M.A."/>
            <person name="Spackman E."/>
            <person name="Goraichik I."/>
            <person name="Dimitrov K.M."/>
            <person name="Suarez D.L."/>
            <person name="Swayne D.E."/>
        </authorList>
    </citation>
    <scope>NUCLEOTIDE SEQUENCE [LARGE SCALE GENOMIC DNA]</scope>
    <source>
        <strain evidence="6 7">CECT 7971</strain>
    </source>
</reference>
<evidence type="ECO:0000256" key="3">
    <source>
        <dbReference type="ARBA" id="ARBA00023295"/>
    </source>
</evidence>
<dbReference type="InterPro" id="IPR017853">
    <property type="entry name" value="GH"/>
</dbReference>
<dbReference type="STRING" id="658057.SAMN04488032_11833"/>
<keyword evidence="3 6" id="KW-0326">Glycosidase</keyword>
<dbReference type="CDD" id="cd11326">
    <property type="entry name" value="AmyAc_Glg_debranch"/>
    <property type="match status" value="1"/>
</dbReference>
<evidence type="ECO:0000313" key="7">
    <source>
        <dbReference type="Proteomes" id="UP000193307"/>
    </source>
</evidence>